<dbReference type="GO" id="GO:0046677">
    <property type="term" value="P:response to antibiotic"/>
    <property type="evidence" value="ECO:0007669"/>
    <property type="project" value="InterPro"/>
</dbReference>
<dbReference type="GO" id="GO:0071949">
    <property type="term" value="F:FAD binding"/>
    <property type="evidence" value="ECO:0007669"/>
    <property type="project" value="InterPro"/>
</dbReference>
<keyword evidence="5" id="KW-0521">NADP</keyword>
<proteinExistence type="inferred from homology"/>
<dbReference type="EMBL" id="NBTY01000148">
    <property type="protein sequence ID" value="OTP69567.1"/>
    <property type="molecule type" value="Genomic_DNA"/>
</dbReference>
<keyword evidence="2 5" id="KW-0274">FAD</keyword>
<dbReference type="PANTHER" id="PTHR46972">
    <property type="entry name" value="MONOOXYGENASE ASQM-RELATED"/>
    <property type="match status" value="1"/>
</dbReference>
<feature type="binding site" evidence="5">
    <location>
        <position position="77"/>
    </location>
    <ligand>
        <name>FAD</name>
        <dbReference type="ChEBI" id="CHEBI:57692"/>
    </ligand>
</feature>
<keyword evidence="4 5" id="KW-0503">Monooxygenase</keyword>
<reference evidence="7 8" key="1">
    <citation type="submission" date="2017-03" db="EMBL/GenBank/DDBJ databases">
        <title>Genome analysis of strain PAMC 26510.</title>
        <authorList>
            <person name="Oh H.-M."/>
            <person name="Yang J.-A."/>
        </authorList>
    </citation>
    <scope>NUCLEOTIDE SEQUENCE [LARGE SCALE GENOMIC DNA]</scope>
    <source>
        <strain evidence="7 8">PAMC 26510</strain>
    </source>
</reference>
<sequence length="407" mass="43088">MEYRSIAVALAGTQSCGCETDNQGSMNTSIRNTSIAIIGAGLGGLTLARVLHVHGIAATIYEAETSANARSQGGMLDIHEHNGQVALKTAGLFDQFLKVIHAGGQATRVLDKDGNLLLDEPDDGTGGRPEVPRGELRRILLDSIPSDTIRWGHKLVAASALGGGRHMLTFADASTVTADLLVGADGAWSRVRPLLSLAEPAYVGTSFFETHLYDGDTRHAASAQAVGDGALFALAPGKGILAHREPNGVLHTYAQLNKPADWVDSIDFSDPAAARACVAREFDGWAPELVALITDGETDLLPRPIHALPVEHRWDRIPGVTLLGDAAHLMIPSGEGANLAMFDGAELGKVIAAHPDDLEAALILYEQDLFPRSASEAAEAEDVLRVCLGPDAPQSLVDFFTWNQPAK</sequence>
<comment type="catalytic activity">
    <reaction evidence="5">
        <text>a tetracycline + NADPH + O2 + H(+) = an 11a-hydroxytetracycline + NADP(+) + H2O</text>
        <dbReference type="Rhea" id="RHEA:61444"/>
        <dbReference type="ChEBI" id="CHEBI:15377"/>
        <dbReference type="ChEBI" id="CHEBI:15378"/>
        <dbReference type="ChEBI" id="CHEBI:15379"/>
        <dbReference type="ChEBI" id="CHEBI:57783"/>
        <dbReference type="ChEBI" id="CHEBI:58349"/>
        <dbReference type="ChEBI" id="CHEBI:144644"/>
        <dbReference type="ChEBI" id="CHEBI:144645"/>
    </reaction>
</comment>
<dbReference type="SUPFAM" id="SSF51905">
    <property type="entry name" value="FAD/NAD(P)-binding domain"/>
    <property type="match status" value="1"/>
</dbReference>
<comment type="subunit">
    <text evidence="5">Monomer.</text>
</comment>
<accession>A0A242MEE8</accession>
<comment type="domain">
    <text evidence="5">Consists of an N-terminal FAD-binding domain with a Rossman fold and a C-terminal substrate-binding domain.</text>
</comment>
<dbReference type="InterPro" id="IPR036188">
    <property type="entry name" value="FAD/NAD-bd_sf"/>
</dbReference>
<dbReference type="Gene3D" id="3.50.50.60">
    <property type="entry name" value="FAD/NAD(P)-binding domain"/>
    <property type="match status" value="1"/>
</dbReference>
<feature type="binding site" evidence="5">
    <location>
        <position position="70"/>
    </location>
    <ligand>
        <name>NADPH</name>
        <dbReference type="ChEBI" id="CHEBI:57783"/>
    </ligand>
</feature>
<evidence type="ECO:0000259" key="6">
    <source>
        <dbReference type="Pfam" id="PF01494"/>
    </source>
</evidence>
<comment type="function">
    <text evidence="5">An FAD-requiring monooxygenase active on some tetracycline antibiotic derivatives, which leads to their inactivation. Hydroxylates carbon 11a of tetracycline and some analogs.</text>
</comment>
<dbReference type="Proteomes" id="UP000194546">
    <property type="component" value="Unassembled WGS sequence"/>
</dbReference>
<keyword evidence="3 5" id="KW-0560">Oxidoreductase</keyword>
<dbReference type="InterPro" id="IPR002938">
    <property type="entry name" value="FAD-bd"/>
</dbReference>
<dbReference type="PROSITE" id="PS51257">
    <property type="entry name" value="PROKAR_LIPOPROTEIN"/>
    <property type="match status" value="1"/>
</dbReference>
<comment type="subcellular location">
    <subcellularLocation>
        <location evidence="5">Cytoplasm</location>
    </subcellularLocation>
</comment>
<gene>
    <name evidence="7" type="ORF">PAMC26510_26325</name>
</gene>
<evidence type="ECO:0000256" key="4">
    <source>
        <dbReference type="ARBA" id="ARBA00023033"/>
    </source>
</evidence>
<keyword evidence="1 5" id="KW-0285">Flavoprotein</keyword>
<dbReference type="InterPro" id="IPR043683">
    <property type="entry name" value="TetX_monooxygenase"/>
</dbReference>
<feature type="binding site" evidence="5">
    <location>
        <position position="133"/>
    </location>
    <ligand>
        <name>FAD</name>
        <dbReference type="ChEBI" id="CHEBI:57692"/>
    </ligand>
</feature>
<evidence type="ECO:0000256" key="3">
    <source>
        <dbReference type="ARBA" id="ARBA00023002"/>
    </source>
</evidence>
<keyword evidence="5" id="KW-0963">Cytoplasm</keyword>
<evidence type="ECO:0000313" key="8">
    <source>
        <dbReference type="Proteomes" id="UP000194546"/>
    </source>
</evidence>
<keyword evidence="5" id="KW-0547">Nucleotide-binding</keyword>
<dbReference type="PRINTS" id="PR00420">
    <property type="entry name" value="RNGMNOXGNASE"/>
</dbReference>
<evidence type="ECO:0000256" key="1">
    <source>
        <dbReference type="ARBA" id="ARBA00022630"/>
    </source>
</evidence>
<dbReference type="GO" id="GO:0004497">
    <property type="term" value="F:monooxygenase activity"/>
    <property type="evidence" value="ECO:0007669"/>
    <property type="project" value="UniProtKB-UniRule"/>
</dbReference>
<feature type="binding site" evidence="5">
    <location>
        <position position="325"/>
    </location>
    <ligand>
        <name>FAD</name>
        <dbReference type="ChEBI" id="CHEBI:57692"/>
    </ligand>
</feature>
<dbReference type="HAMAP" id="MF_00845">
    <property type="entry name" value="TetX_monooxygenase"/>
    <property type="match status" value="1"/>
</dbReference>
<protein>
    <recommendedName>
        <fullName evidence="5">Flavin-dependent monooxygenase</fullName>
    </recommendedName>
    <alternativeName>
        <fullName evidence="5">TetX monooxygenase</fullName>
        <shortName evidence="5">TetX</shortName>
        <ecNumber evidence="5">1.14.13.-</ecNumber>
    </alternativeName>
</protein>
<dbReference type="Pfam" id="PF01494">
    <property type="entry name" value="FAD_binding_3"/>
    <property type="match status" value="2"/>
</dbReference>
<name>A0A242MEE8_CABSO</name>
<evidence type="ECO:0000256" key="5">
    <source>
        <dbReference type="HAMAP-Rule" id="MF_00845"/>
    </source>
</evidence>
<feature type="domain" description="FAD-binding" evidence="6">
    <location>
        <begin position="319"/>
        <end position="354"/>
    </location>
</feature>
<comment type="similarity">
    <text evidence="5">Belongs to the aromatic-ring hydroxylase family. TetX subfamily.</text>
</comment>
<dbReference type="PANTHER" id="PTHR46972:SF1">
    <property type="entry name" value="FAD DEPENDENT OXIDOREDUCTASE DOMAIN-CONTAINING PROTEIN"/>
    <property type="match status" value="1"/>
</dbReference>
<dbReference type="GO" id="GO:0005737">
    <property type="term" value="C:cytoplasm"/>
    <property type="evidence" value="ECO:0007669"/>
    <property type="project" value="UniProtKB-SubCell"/>
</dbReference>
<dbReference type="AlphaFoldDB" id="A0A242MEE8"/>
<evidence type="ECO:0000256" key="2">
    <source>
        <dbReference type="ARBA" id="ARBA00022827"/>
    </source>
</evidence>
<dbReference type="EC" id="1.14.13.-" evidence="5"/>
<feature type="domain" description="FAD-binding" evidence="6">
    <location>
        <begin position="33"/>
        <end position="198"/>
    </location>
</feature>
<evidence type="ECO:0000313" key="7">
    <source>
        <dbReference type="EMBL" id="OTP69567.1"/>
    </source>
</evidence>
<organism evidence="7 8">
    <name type="scientific">Caballeronia sordidicola</name>
    <name type="common">Burkholderia sordidicola</name>
    <dbReference type="NCBI Taxonomy" id="196367"/>
    <lineage>
        <taxon>Bacteria</taxon>
        <taxon>Pseudomonadati</taxon>
        <taxon>Pseudomonadota</taxon>
        <taxon>Betaproteobacteria</taxon>
        <taxon>Burkholderiales</taxon>
        <taxon>Burkholderiaceae</taxon>
        <taxon>Caballeronia</taxon>
    </lineage>
</organism>
<comment type="caution">
    <text evidence="7">The sequence shown here is derived from an EMBL/GenBank/DDBJ whole genome shotgun (WGS) entry which is preliminary data.</text>
</comment>
<comment type="cofactor">
    <cofactor evidence="5">
        <name>FAD</name>
        <dbReference type="ChEBI" id="CHEBI:57692"/>
    </cofactor>
</comment>